<feature type="compositionally biased region" description="Basic and acidic residues" evidence="1">
    <location>
        <begin position="1"/>
        <end position="22"/>
    </location>
</feature>
<keyword evidence="3" id="KW-1185">Reference proteome</keyword>
<dbReference type="PANTHER" id="PTHR34365:SF7">
    <property type="entry name" value="GLYCINE-RICH DOMAIN-CONTAINING PROTEIN 1"/>
    <property type="match status" value="1"/>
</dbReference>
<feature type="compositionally biased region" description="Basic and acidic residues" evidence="1">
    <location>
        <begin position="131"/>
        <end position="159"/>
    </location>
</feature>
<evidence type="ECO:0000256" key="1">
    <source>
        <dbReference type="SAM" id="MobiDB-lite"/>
    </source>
</evidence>
<reference evidence="2" key="1">
    <citation type="journal article" date="2023" name="Mol. Phylogenet. Evol.">
        <title>Genome-scale phylogeny and comparative genomics of the fungal order Sordariales.</title>
        <authorList>
            <person name="Hensen N."/>
            <person name="Bonometti L."/>
            <person name="Westerberg I."/>
            <person name="Brannstrom I.O."/>
            <person name="Guillou S."/>
            <person name="Cros-Aarteil S."/>
            <person name="Calhoun S."/>
            <person name="Haridas S."/>
            <person name="Kuo A."/>
            <person name="Mondo S."/>
            <person name="Pangilinan J."/>
            <person name="Riley R."/>
            <person name="LaButti K."/>
            <person name="Andreopoulos B."/>
            <person name="Lipzen A."/>
            <person name="Chen C."/>
            <person name="Yan M."/>
            <person name="Daum C."/>
            <person name="Ng V."/>
            <person name="Clum A."/>
            <person name="Steindorff A."/>
            <person name="Ohm R.A."/>
            <person name="Martin F."/>
            <person name="Silar P."/>
            <person name="Natvig D.O."/>
            <person name="Lalanne C."/>
            <person name="Gautier V."/>
            <person name="Ament-Velasquez S.L."/>
            <person name="Kruys A."/>
            <person name="Hutchinson M.I."/>
            <person name="Powell A.J."/>
            <person name="Barry K."/>
            <person name="Miller A.N."/>
            <person name="Grigoriev I.V."/>
            <person name="Debuchy R."/>
            <person name="Gladieux P."/>
            <person name="Hiltunen Thoren M."/>
            <person name="Johannesson H."/>
        </authorList>
    </citation>
    <scope>NUCLEOTIDE SEQUENCE</scope>
    <source>
        <strain evidence="2">CBS 532.94</strain>
    </source>
</reference>
<comment type="caution">
    <text evidence="2">The sequence shown here is derived from an EMBL/GenBank/DDBJ whole genome shotgun (WGS) entry which is preliminary data.</text>
</comment>
<reference evidence="2" key="2">
    <citation type="submission" date="2023-05" db="EMBL/GenBank/DDBJ databases">
        <authorList>
            <consortium name="Lawrence Berkeley National Laboratory"/>
            <person name="Steindorff A."/>
            <person name="Hensen N."/>
            <person name="Bonometti L."/>
            <person name="Westerberg I."/>
            <person name="Brannstrom I.O."/>
            <person name="Guillou S."/>
            <person name="Cros-Aarteil S."/>
            <person name="Calhoun S."/>
            <person name="Haridas S."/>
            <person name="Kuo A."/>
            <person name="Mondo S."/>
            <person name="Pangilinan J."/>
            <person name="Riley R."/>
            <person name="Labutti K."/>
            <person name="Andreopoulos B."/>
            <person name="Lipzen A."/>
            <person name="Chen C."/>
            <person name="Yanf M."/>
            <person name="Daum C."/>
            <person name="Ng V."/>
            <person name="Clum A."/>
            <person name="Ohm R."/>
            <person name="Martin F."/>
            <person name="Silar P."/>
            <person name="Natvig D."/>
            <person name="Lalanne C."/>
            <person name="Gautier V."/>
            <person name="Ament-Velasquez S.L."/>
            <person name="Kruys A."/>
            <person name="Hutchinson M.I."/>
            <person name="Powell A.J."/>
            <person name="Barry K."/>
            <person name="Miller A.N."/>
            <person name="Grigoriev I.V."/>
            <person name="Debuchy R."/>
            <person name="Gladieux P."/>
            <person name="Thoren M.H."/>
            <person name="Johannesson H."/>
        </authorList>
    </citation>
    <scope>NUCLEOTIDE SEQUENCE</scope>
    <source>
        <strain evidence="2">CBS 532.94</strain>
    </source>
</reference>
<dbReference type="Proteomes" id="UP001303760">
    <property type="component" value="Unassembled WGS sequence"/>
</dbReference>
<dbReference type="AlphaFoldDB" id="A0AAN7C3Z2"/>
<feature type="region of interest" description="Disordered" evidence="1">
    <location>
        <begin position="129"/>
        <end position="159"/>
    </location>
</feature>
<dbReference type="Pfam" id="PF07173">
    <property type="entry name" value="GRDP-like"/>
    <property type="match status" value="1"/>
</dbReference>
<sequence>MSKDTKRSSLLKRRDGLGKAEKLTNANGSDNAPAPPPAYDAAVSEQEQAQQPISDGQILADATDTENANLTAAFENLKLTNLPVDPNVETCLAHLKLLFAIQWMKEDVGFADGLWGLWDAQAGPVNPVLRGKPEKLKEREREEKKSEEEEAGPRMEEKLSDKNLETLSRIREKRWAVFVARAVDRYETWWKSLTRVLPGRPLSEADMDQVNSPAYADFPTDFNAVMAWTDDMLPPLDVLMVWHTHMLNPRAFLEDAMLAGLRQVWVTGMPWDTVNKAIDTDFNYTVSDACKTRWTHQTGLAWKNVDDPLTKKIKCPRCDKLMEIPWTTCGLPEDYLPGNGPPVLTGHGYGDSNLYHLCPACNNIICKELLSVAKFVQDTQALLGPGNRPMPGTVLDPKKGTPTGPPVTSRGVKDLTAHTFPNRMLKSGCNSIRTTITALTKSSSVTMDHVRKEIEAVLADRSNVRVIDAKSLTKRHSLPPESRIAIRKMMSRYWENFSLFALDLCGAVMRQGIFVEKMCKLGWLHSPSARDTMTRLLTKYLRFMEIMRRNPTQVTVPTLDVDLAWHTHQLSPSMYYRHTVTWAGRFIDHDDKIDENTLSKQFEWTSKVYQDMYGDVYSACSCWYCEAIRSAHISTVGKVLGLSKQEKVAENFHSSGAASLHPPDTSAHISSHNSVALVPDPNHTTSPHKSRSLVTARLAAMQRKRLDTAYAKARARAEKKGRPPPKREEVYYDHWGYPYLYAAPYAYPLWWTPGMYCGWYPGYVVACGGGAWAADAVVLMRVDPELEVVVGAAAADAVEGVV</sequence>
<proteinExistence type="predicted"/>
<evidence type="ECO:0008006" key="4">
    <source>
        <dbReference type="Google" id="ProtNLM"/>
    </source>
</evidence>
<organism evidence="2 3">
    <name type="scientific">Achaetomium macrosporum</name>
    <dbReference type="NCBI Taxonomy" id="79813"/>
    <lineage>
        <taxon>Eukaryota</taxon>
        <taxon>Fungi</taxon>
        <taxon>Dikarya</taxon>
        <taxon>Ascomycota</taxon>
        <taxon>Pezizomycotina</taxon>
        <taxon>Sordariomycetes</taxon>
        <taxon>Sordariomycetidae</taxon>
        <taxon>Sordariales</taxon>
        <taxon>Chaetomiaceae</taxon>
        <taxon>Achaetomium</taxon>
    </lineage>
</organism>
<feature type="region of interest" description="Disordered" evidence="1">
    <location>
        <begin position="386"/>
        <end position="410"/>
    </location>
</feature>
<name>A0AAN7C3Z2_9PEZI</name>
<accession>A0AAN7C3Z2</accession>
<protein>
    <recommendedName>
        <fullName evidence="4">Alpha-ketoglutarate-dependent sulfonate dioxygenase</fullName>
    </recommendedName>
</protein>
<dbReference type="EMBL" id="MU860386">
    <property type="protein sequence ID" value="KAK4234322.1"/>
    <property type="molecule type" value="Genomic_DNA"/>
</dbReference>
<feature type="compositionally biased region" description="Polar residues" evidence="1">
    <location>
        <begin position="45"/>
        <end position="54"/>
    </location>
</feature>
<evidence type="ECO:0000313" key="2">
    <source>
        <dbReference type="EMBL" id="KAK4234322.1"/>
    </source>
</evidence>
<feature type="region of interest" description="Disordered" evidence="1">
    <location>
        <begin position="1"/>
        <end position="54"/>
    </location>
</feature>
<dbReference type="InterPro" id="IPR009836">
    <property type="entry name" value="GRDP-like"/>
</dbReference>
<evidence type="ECO:0000313" key="3">
    <source>
        <dbReference type="Proteomes" id="UP001303760"/>
    </source>
</evidence>
<gene>
    <name evidence="2" type="ORF">C8A03DRAFT_37914</name>
</gene>
<dbReference type="PANTHER" id="PTHR34365">
    <property type="entry name" value="ENOLASE (DUF1399)"/>
    <property type="match status" value="1"/>
</dbReference>